<reference evidence="2 3" key="1">
    <citation type="submission" date="2022-06" db="EMBL/GenBank/DDBJ databases">
        <title>Paraconexibacter antarcticus.</title>
        <authorList>
            <person name="Kim C.S."/>
        </authorList>
    </citation>
    <scope>NUCLEOTIDE SEQUENCE [LARGE SCALE GENOMIC DNA]</scope>
    <source>
        <strain evidence="2 3">02-257</strain>
    </source>
</reference>
<feature type="compositionally biased region" description="Pro residues" evidence="1">
    <location>
        <begin position="73"/>
        <end position="83"/>
    </location>
</feature>
<protein>
    <submittedName>
        <fullName evidence="2">Uncharacterized protein</fullName>
    </submittedName>
</protein>
<evidence type="ECO:0000313" key="3">
    <source>
        <dbReference type="Proteomes" id="UP001056035"/>
    </source>
</evidence>
<feature type="region of interest" description="Disordered" evidence="1">
    <location>
        <begin position="62"/>
        <end position="92"/>
    </location>
</feature>
<accession>A0ABY5DKM2</accession>
<dbReference type="EMBL" id="CP098502">
    <property type="protein sequence ID" value="UTI62268.1"/>
    <property type="molecule type" value="Genomic_DNA"/>
</dbReference>
<evidence type="ECO:0000313" key="2">
    <source>
        <dbReference type="EMBL" id="UTI62268.1"/>
    </source>
</evidence>
<organism evidence="2 3">
    <name type="scientific">Paraconexibacter antarcticus</name>
    <dbReference type="NCBI Taxonomy" id="2949664"/>
    <lineage>
        <taxon>Bacteria</taxon>
        <taxon>Bacillati</taxon>
        <taxon>Actinomycetota</taxon>
        <taxon>Thermoleophilia</taxon>
        <taxon>Solirubrobacterales</taxon>
        <taxon>Paraconexibacteraceae</taxon>
        <taxon>Paraconexibacter</taxon>
    </lineage>
</organism>
<keyword evidence="3" id="KW-1185">Reference proteome</keyword>
<sequence>MKTPASTRRAGRSTITAGALVATVLLLSVAASPALGGPSLSSLKTSVTKALKLAKTADARSRKALKLAARPGPRGPSGPPGPAGPAGGTGAGGSAAATVLDFRADPGTTNQVIYDHGGLVLTASCTTGPTILVTAKTRVDHAILHAANIIGGTPPATTTELVQKNDFLISGTQTIASTGHLQGTATFSTPTGGVTTLAYGAEQGAFGAGSAKGCWFGGTANSG</sequence>
<evidence type="ECO:0000256" key="1">
    <source>
        <dbReference type="SAM" id="MobiDB-lite"/>
    </source>
</evidence>
<name>A0ABY5DKM2_9ACTN</name>
<gene>
    <name evidence="2" type="ORF">NBH00_12920</name>
</gene>
<dbReference type="Proteomes" id="UP001056035">
    <property type="component" value="Chromosome"/>
</dbReference>
<proteinExistence type="predicted"/>
<dbReference type="RefSeq" id="WP_254569006.1">
    <property type="nucleotide sequence ID" value="NZ_CP098502.1"/>
</dbReference>